<protein>
    <submittedName>
        <fullName evidence="2">Uncharacterized protein</fullName>
    </submittedName>
</protein>
<evidence type="ECO:0000256" key="1">
    <source>
        <dbReference type="SAM" id="MobiDB-lite"/>
    </source>
</evidence>
<evidence type="ECO:0000313" key="2">
    <source>
        <dbReference type="EMBL" id="KAK6115493.1"/>
    </source>
</evidence>
<keyword evidence="3" id="KW-1185">Reference proteome</keyword>
<organism evidence="2 3">
    <name type="scientific">Rehmannia glutinosa</name>
    <name type="common">Chinese foxglove</name>
    <dbReference type="NCBI Taxonomy" id="99300"/>
    <lineage>
        <taxon>Eukaryota</taxon>
        <taxon>Viridiplantae</taxon>
        <taxon>Streptophyta</taxon>
        <taxon>Embryophyta</taxon>
        <taxon>Tracheophyta</taxon>
        <taxon>Spermatophyta</taxon>
        <taxon>Magnoliopsida</taxon>
        <taxon>eudicotyledons</taxon>
        <taxon>Gunneridae</taxon>
        <taxon>Pentapetalae</taxon>
        <taxon>asterids</taxon>
        <taxon>lamiids</taxon>
        <taxon>Lamiales</taxon>
        <taxon>Orobanchaceae</taxon>
        <taxon>Rehmannieae</taxon>
        <taxon>Rehmannia</taxon>
    </lineage>
</organism>
<comment type="caution">
    <text evidence="2">The sequence shown here is derived from an EMBL/GenBank/DDBJ whole genome shotgun (WGS) entry which is preliminary data.</text>
</comment>
<evidence type="ECO:0000313" key="3">
    <source>
        <dbReference type="Proteomes" id="UP001318860"/>
    </source>
</evidence>
<reference evidence="2 3" key="1">
    <citation type="journal article" date="2021" name="Comput. Struct. Biotechnol. J.">
        <title>De novo genome assembly of the potent medicinal plant Rehmannia glutinosa using nanopore technology.</title>
        <authorList>
            <person name="Ma L."/>
            <person name="Dong C."/>
            <person name="Song C."/>
            <person name="Wang X."/>
            <person name="Zheng X."/>
            <person name="Niu Y."/>
            <person name="Chen S."/>
            <person name="Feng W."/>
        </authorList>
    </citation>
    <scope>NUCLEOTIDE SEQUENCE [LARGE SCALE GENOMIC DNA]</scope>
    <source>
        <strain evidence="2">DH-2019</strain>
    </source>
</reference>
<feature type="compositionally biased region" description="Low complexity" evidence="1">
    <location>
        <begin position="23"/>
        <end position="34"/>
    </location>
</feature>
<dbReference type="Proteomes" id="UP001318860">
    <property type="component" value="Unassembled WGS sequence"/>
</dbReference>
<sequence>MMMTAGEGTSTVKQDESREEESSSSLHSRVSHQSGNPPMAEQEEENSNAIDEPHKLEIPTHQVKNIWNSTRTSRRLTQALFLIASSTELFLQFWPRYRRTSSLEKKKKKRKGRTLAVAVKRHRPTADFRFRFTPDATSAVGTKSSGRSG</sequence>
<accession>A0ABR0TZ37</accession>
<proteinExistence type="predicted"/>
<dbReference type="EMBL" id="JABTTQ020003506">
    <property type="protein sequence ID" value="KAK6115493.1"/>
    <property type="molecule type" value="Genomic_DNA"/>
</dbReference>
<feature type="region of interest" description="Disordered" evidence="1">
    <location>
        <begin position="1"/>
        <end position="64"/>
    </location>
</feature>
<gene>
    <name evidence="2" type="ORF">DH2020_007762</name>
</gene>
<name>A0ABR0TZ37_REHGL</name>